<dbReference type="CDD" id="cd04784">
    <property type="entry name" value="HTH_CadR-PbrR"/>
    <property type="match status" value="1"/>
</dbReference>
<organism evidence="3 4">
    <name type="scientific">Microbulbifer variabilis</name>
    <dbReference type="NCBI Taxonomy" id="266805"/>
    <lineage>
        <taxon>Bacteria</taxon>
        <taxon>Pseudomonadati</taxon>
        <taxon>Pseudomonadota</taxon>
        <taxon>Gammaproteobacteria</taxon>
        <taxon>Cellvibrionales</taxon>
        <taxon>Microbulbiferaceae</taxon>
        <taxon>Microbulbifer</taxon>
    </lineage>
</organism>
<dbReference type="PANTHER" id="PTHR30204">
    <property type="entry name" value="REDOX-CYCLING DRUG-SENSING TRANSCRIPTIONAL ACTIVATOR SOXR"/>
    <property type="match status" value="1"/>
</dbReference>
<name>A0ABY4VCE3_9GAMM</name>
<dbReference type="Gene3D" id="1.10.1660.10">
    <property type="match status" value="1"/>
</dbReference>
<reference evidence="3" key="1">
    <citation type="submission" date="2022-02" db="EMBL/GenBank/DDBJ databases">
        <title>Coral-associated bacteria.</title>
        <authorList>
            <person name="Tang K."/>
            <person name="Wang X."/>
        </authorList>
    </citation>
    <scope>NUCLEOTIDE SEQUENCE</scope>
    <source>
        <strain evidence="3">SCSIO 43006</strain>
    </source>
</reference>
<evidence type="ECO:0000313" key="3">
    <source>
        <dbReference type="EMBL" id="USD19644.1"/>
    </source>
</evidence>
<dbReference type="InterPro" id="IPR047057">
    <property type="entry name" value="MerR_fam"/>
</dbReference>
<keyword evidence="4" id="KW-1185">Reference proteome</keyword>
<dbReference type="PROSITE" id="PS00552">
    <property type="entry name" value="HTH_MERR_1"/>
    <property type="match status" value="1"/>
</dbReference>
<dbReference type="InterPro" id="IPR000551">
    <property type="entry name" value="MerR-type_HTH_dom"/>
</dbReference>
<gene>
    <name evidence="3" type="ORF">MJO52_11170</name>
</gene>
<evidence type="ECO:0000313" key="4">
    <source>
        <dbReference type="Proteomes" id="UP001055658"/>
    </source>
</evidence>
<dbReference type="SUPFAM" id="SSF46955">
    <property type="entry name" value="Putative DNA-binding domain"/>
    <property type="match status" value="1"/>
</dbReference>
<feature type="domain" description="HTH merR-type" evidence="2">
    <location>
        <begin position="1"/>
        <end position="71"/>
    </location>
</feature>
<dbReference type="InterPro" id="IPR009061">
    <property type="entry name" value="DNA-bd_dom_put_sf"/>
</dbReference>
<evidence type="ECO:0000259" key="2">
    <source>
        <dbReference type="PROSITE" id="PS50937"/>
    </source>
</evidence>
<accession>A0ABY4VCE3</accession>
<protein>
    <submittedName>
        <fullName evidence="3">Cd(II)/Pb(II)-responsive transcriptional regulator</fullName>
    </submittedName>
</protein>
<dbReference type="PROSITE" id="PS50937">
    <property type="entry name" value="HTH_MERR_2"/>
    <property type="match status" value="1"/>
</dbReference>
<keyword evidence="1" id="KW-0238">DNA-binding</keyword>
<dbReference type="SMART" id="SM00422">
    <property type="entry name" value="HTH_MERR"/>
    <property type="match status" value="1"/>
</dbReference>
<dbReference type="Proteomes" id="UP001055658">
    <property type="component" value="Chromosome"/>
</dbReference>
<proteinExistence type="predicted"/>
<evidence type="ECO:0000256" key="1">
    <source>
        <dbReference type="ARBA" id="ARBA00023125"/>
    </source>
</evidence>
<dbReference type="PRINTS" id="PR00040">
    <property type="entry name" value="HTHMERR"/>
</dbReference>
<sequence length="141" mass="16139">MRYRIGEAAKQAGCKVETVRYYEQVGLLPQPLRSEGNYRLYSEAHLAQLRFIRHCRSLDMPIEDIRKLLTLREQPREHCAEINALVDEHIDRVDSQMALLEQLRKSLLALRSQCGGPDSTDSCEIVRELSSCDCHPAQSTV</sequence>
<dbReference type="PANTHER" id="PTHR30204:SF92">
    <property type="entry name" value="HTH-TYPE TRANSCRIPTIONAL REGULATOR ZNTR"/>
    <property type="match status" value="1"/>
</dbReference>
<dbReference type="Pfam" id="PF13411">
    <property type="entry name" value="MerR_1"/>
    <property type="match status" value="1"/>
</dbReference>
<dbReference type="EMBL" id="CP092418">
    <property type="protein sequence ID" value="USD19644.1"/>
    <property type="molecule type" value="Genomic_DNA"/>
</dbReference>
<dbReference type="InterPro" id="IPR011791">
    <property type="entry name" value="CadR-PbrR"/>
</dbReference>
<dbReference type="RefSeq" id="WP_252081743.1">
    <property type="nucleotide sequence ID" value="NZ_CP092418.1"/>
</dbReference>